<keyword evidence="3 6" id="KW-0694">RNA-binding</keyword>
<dbReference type="SUPFAM" id="SSF48013">
    <property type="entry name" value="NusB-like"/>
    <property type="match status" value="1"/>
</dbReference>
<dbReference type="GO" id="GO:0031564">
    <property type="term" value="P:transcription antitermination"/>
    <property type="evidence" value="ECO:0007669"/>
    <property type="project" value="UniProtKB-KW"/>
</dbReference>
<comment type="function">
    <text evidence="6">Involved in transcription antitermination. Required for transcription of ribosomal RNA (rRNA) genes. Binds specifically to the boxA antiterminator sequence of the ribosomal RNA (rrn) operons.</text>
</comment>
<dbReference type="PANTHER" id="PTHR11078">
    <property type="entry name" value="N UTILIZATION SUBSTANCE PROTEIN B-RELATED"/>
    <property type="match status" value="1"/>
</dbReference>
<dbReference type="InterPro" id="IPR011605">
    <property type="entry name" value="NusB_fam"/>
</dbReference>
<evidence type="ECO:0000313" key="9">
    <source>
        <dbReference type="Proteomes" id="UP000009011"/>
    </source>
</evidence>
<protein>
    <recommendedName>
        <fullName evidence="6">Transcription antitermination protein NusB</fullName>
    </recommendedName>
    <alternativeName>
        <fullName evidence="6">Antitermination factor NusB</fullName>
    </alternativeName>
</protein>
<dbReference type="HOGENOM" id="CLU_087843_3_0_10"/>
<keyword evidence="2 6" id="KW-0889">Transcription antitermination</keyword>
<dbReference type="Proteomes" id="UP000009011">
    <property type="component" value="Chromosome"/>
</dbReference>
<keyword evidence="9" id="KW-1185">Reference proteome</keyword>
<dbReference type="EMBL" id="CP003557">
    <property type="protein sequence ID" value="AFN73370.1"/>
    <property type="molecule type" value="Genomic_DNA"/>
</dbReference>
<evidence type="ECO:0000256" key="3">
    <source>
        <dbReference type="ARBA" id="ARBA00022884"/>
    </source>
</evidence>
<keyword evidence="5 6" id="KW-0804">Transcription</keyword>
<dbReference type="STRING" id="1191523.MROS_0126"/>
<dbReference type="InterPro" id="IPR035926">
    <property type="entry name" value="NusB-like_sf"/>
</dbReference>
<evidence type="ECO:0000256" key="2">
    <source>
        <dbReference type="ARBA" id="ARBA00022814"/>
    </source>
</evidence>
<organism evidence="8 9">
    <name type="scientific">Melioribacter roseus (strain DSM 23840 / JCM 17771 / VKM B-2668 / P3M-2)</name>
    <dbReference type="NCBI Taxonomy" id="1191523"/>
    <lineage>
        <taxon>Bacteria</taxon>
        <taxon>Pseudomonadati</taxon>
        <taxon>Ignavibacteriota</taxon>
        <taxon>Ignavibacteria</taxon>
        <taxon>Ignavibacteriales</taxon>
        <taxon>Melioribacteraceae</taxon>
        <taxon>Melioribacter</taxon>
    </lineage>
</organism>
<comment type="similarity">
    <text evidence="1 6">Belongs to the NusB family.</text>
</comment>
<dbReference type="Pfam" id="PF01029">
    <property type="entry name" value="NusB"/>
    <property type="match status" value="1"/>
</dbReference>
<evidence type="ECO:0000256" key="4">
    <source>
        <dbReference type="ARBA" id="ARBA00023015"/>
    </source>
</evidence>
<dbReference type="Gene3D" id="1.10.940.10">
    <property type="entry name" value="NusB-like"/>
    <property type="match status" value="1"/>
</dbReference>
<dbReference type="GO" id="GO:0005829">
    <property type="term" value="C:cytosol"/>
    <property type="evidence" value="ECO:0007669"/>
    <property type="project" value="TreeGrafter"/>
</dbReference>
<dbReference type="HAMAP" id="MF_00073">
    <property type="entry name" value="NusB"/>
    <property type="match status" value="1"/>
</dbReference>
<dbReference type="eggNOG" id="COG0781">
    <property type="taxonomic scope" value="Bacteria"/>
</dbReference>
<evidence type="ECO:0000259" key="7">
    <source>
        <dbReference type="Pfam" id="PF01029"/>
    </source>
</evidence>
<evidence type="ECO:0000256" key="6">
    <source>
        <dbReference type="HAMAP-Rule" id="MF_00073"/>
    </source>
</evidence>
<dbReference type="RefSeq" id="WP_014854807.1">
    <property type="nucleotide sequence ID" value="NC_018178.1"/>
</dbReference>
<reference evidence="8 9" key="1">
    <citation type="journal article" date="2013" name="PLoS ONE">
        <title>Genomic analysis of Melioribacter roseus, facultatively anaerobic organotrophic bacterium representing a novel deep lineage within Bacteriodetes/Chlorobi group.</title>
        <authorList>
            <person name="Kadnikov V.V."/>
            <person name="Mardanov A.V."/>
            <person name="Podosokorskaya O.A."/>
            <person name="Gavrilov S.N."/>
            <person name="Kublanov I.V."/>
            <person name="Beletsky A.V."/>
            <person name="Bonch-Osmolovskaya E.A."/>
            <person name="Ravin N.V."/>
        </authorList>
    </citation>
    <scope>NUCLEOTIDE SEQUENCE [LARGE SCALE GENOMIC DNA]</scope>
    <source>
        <strain evidence="9">JCM 17771 / P3M-2</strain>
    </source>
</reference>
<accession>I6Z2K1</accession>
<feature type="domain" description="NusB/RsmB/TIM44" evidence="7">
    <location>
        <begin position="10"/>
        <end position="131"/>
    </location>
</feature>
<dbReference type="OrthoDB" id="9787568at2"/>
<dbReference type="KEGG" id="mro:MROS_0126"/>
<evidence type="ECO:0000256" key="1">
    <source>
        <dbReference type="ARBA" id="ARBA00005952"/>
    </source>
</evidence>
<dbReference type="InterPro" id="IPR006027">
    <property type="entry name" value="NusB_RsmB_TIM44"/>
</dbReference>
<dbReference type="GO" id="GO:0006353">
    <property type="term" value="P:DNA-templated transcription termination"/>
    <property type="evidence" value="ECO:0007669"/>
    <property type="project" value="UniProtKB-UniRule"/>
</dbReference>
<evidence type="ECO:0000313" key="8">
    <source>
        <dbReference type="EMBL" id="AFN73370.1"/>
    </source>
</evidence>
<name>I6Z2K1_MELRP</name>
<dbReference type="PANTHER" id="PTHR11078:SF3">
    <property type="entry name" value="ANTITERMINATION NUSB DOMAIN-CONTAINING PROTEIN"/>
    <property type="match status" value="1"/>
</dbReference>
<sequence length="168" mass="19106">MNKKSVRRILRERALQVLYAYELNGEGLEALINGLLSDLSVQTDIDFARELIEKTIINRKELDEKIKEKVANWEMDRIALIDRILLRIGICELLYFPDIPPKVTINEIIEIAKDFSTSNSNKFINGILDAILSDLKESGKLNKSGRGLIDQSLTKSSKKNESIDDQES</sequence>
<dbReference type="GO" id="GO:0003723">
    <property type="term" value="F:RNA binding"/>
    <property type="evidence" value="ECO:0007669"/>
    <property type="project" value="UniProtKB-UniRule"/>
</dbReference>
<proteinExistence type="inferred from homology"/>
<dbReference type="AlphaFoldDB" id="I6Z2K1"/>
<evidence type="ECO:0000256" key="5">
    <source>
        <dbReference type="ARBA" id="ARBA00023163"/>
    </source>
</evidence>
<keyword evidence="4 6" id="KW-0805">Transcription regulation</keyword>
<dbReference type="NCBIfam" id="TIGR01951">
    <property type="entry name" value="nusB"/>
    <property type="match status" value="1"/>
</dbReference>
<gene>
    <name evidence="6" type="primary">nusB</name>
    <name evidence="8" type="ordered locus">MROS_0126</name>
</gene>